<evidence type="ECO:0000313" key="3">
    <source>
        <dbReference type="Proteomes" id="UP001174934"/>
    </source>
</evidence>
<protein>
    <recommendedName>
        <fullName evidence="4">Secreted protein</fullName>
    </recommendedName>
</protein>
<feature type="chain" id="PRO_5041381783" description="Secreted protein" evidence="1">
    <location>
        <begin position="16"/>
        <end position="76"/>
    </location>
</feature>
<accession>A0AA40BYF7</accession>
<name>A0AA40BYF7_9PEZI</name>
<sequence>MHLLLYLYYTRVLLSYSWSPSTQEHPSILLSDKERKENAMLNNQYYVSSKSTTTTYYYHLPQPHHSLWLFSNAIGR</sequence>
<feature type="signal peptide" evidence="1">
    <location>
        <begin position="1"/>
        <end position="15"/>
    </location>
</feature>
<evidence type="ECO:0000313" key="2">
    <source>
        <dbReference type="EMBL" id="KAK0618501.1"/>
    </source>
</evidence>
<evidence type="ECO:0000256" key="1">
    <source>
        <dbReference type="SAM" id="SignalP"/>
    </source>
</evidence>
<reference evidence="2" key="1">
    <citation type="submission" date="2023-06" db="EMBL/GenBank/DDBJ databases">
        <title>Genome-scale phylogeny and comparative genomics of the fungal order Sordariales.</title>
        <authorList>
            <consortium name="Lawrence Berkeley National Laboratory"/>
            <person name="Hensen N."/>
            <person name="Bonometti L."/>
            <person name="Westerberg I."/>
            <person name="Brannstrom I.O."/>
            <person name="Guillou S."/>
            <person name="Cros-Aarteil S."/>
            <person name="Calhoun S."/>
            <person name="Haridas S."/>
            <person name="Kuo A."/>
            <person name="Mondo S."/>
            <person name="Pangilinan J."/>
            <person name="Riley R."/>
            <person name="LaButti K."/>
            <person name="Andreopoulos B."/>
            <person name="Lipzen A."/>
            <person name="Chen C."/>
            <person name="Yanf M."/>
            <person name="Daum C."/>
            <person name="Ng V."/>
            <person name="Clum A."/>
            <person name="Steindorff A."/>
            <person name="Ohm R."/>
            <person name="Martin F."/>
            <person name="Silar P."/>
            <person name="Natvig D."/>
            <person name="Lalanne C."/>
            <person name="Gautier V."/>
            <person name="Ament-velasquez S.L."/>
            <person name="Kruys A."/>
            <person name="Hutchinson M.I."/>
            <person name="Powell A.J."/>
            <person name="Barry K."/>
            <person name="Miller A.N."/>
            <person name="Grigoriev I.V."/>
            <person name="Debuchy R."/>
            <person name="Gladieux P."/>
            <person name="Thoren M.H."/>
            <person name="Johannesson H."/>
        </authorList>
    </citation>
    <scope>NUCLEOTIDE SEQUENCE</scope>
    <source>
        <strain evidence="2">SMH3391-2</strain>
    </source>
</reference>
<organism evidence="2 3">
    <name type="scientific">Bombardia bombarda</name>
    <dbReference type="NCBI Taxonomy" id="252184"/>
    <lineage>
        <taxon>Eukaryota</taxon>
        <taxon>Fungi</taxon>
        <taxon>Dikarya</taxon>
        <taxon>Ascomycota</taxon>
        <taxon>Pezizomycotina</taxon>
        <taxon>Sordariomycetes</taxon>
        <taxon>Sordariomycetidae</taxon>
        <taxon>Sordariales</taxon>
        <taxon>Lasiosphaeriaceae</taxon>
        <taxon>Bombardia</taxon>
    </lineage>
</organism>
<evidence type="ECO:0008006" key="4">
    <source>
        <dbReference type="Google" id="ProtNLM"/>
    </source>
</evidence>
<dbReference type="EMBL" id="JAULSR010000005">
    <property type="protein sequence ID" value="KAK0618501.1"/>
    <property type="molecule type" value="Genomic_DNA"/>
</dbReference>
<dbReference type="AlphaFoldDB" id="A0AA40BYF7"/>
<keyword evidence="1" id="KW-0732">Signal</keyword>
<dbReference type="Proteomes" id="UP001174934">
    <property type="component" value="Unassembled WGS sequence"/>
</dbReference>
<comment type="caution">
    <text evidence="2">The sequence shown here is derived from an EMBL/GenBank/DDBJ whole genome shotgun (WGS) entry which is preliminary data.</text>
</comment>
<proteinExistence type="predicted"/>
<gene>
    <name evidence="2" type="ORF">B0T17DRAFT_538092</name>
</gene>
<keyword evidence="3" id="KW-1185">Reference proteome</keyword>